<gene>
    <name evidence="1" type="ORF">J2S19_004356</name>
</gene>
<dbReference type="EMBL" id="JAUSUD010000029">
    <property type="protein sequence ID" value="MDQ0233031.1"/>
    <property type="molecule type" value="Genomic_DNA"/>
</dbReference>
<accession>A0ABT9ZML8</accession>
<sequence length="236" mass="26123">MNHLETIKENIIKVHELRSSAASIMRTFHISPYLEQRAAINGNRDLSHEGKERKLSELRSKFEDDVMKAASDMQRVKTDALKTVENAAQQILVAPLEEVDETKQKLFNDKLSEVQASVTFSVNSKSALEALNSLVDTQEPALAKQAAEKVLQLSNDVLAIATSEERQQVKMKLGRLHSELYEKGLPQGAQEAKAAIATAKGLNEATLFSPIVVDALGGYSSTLKEYVNKPQDYTKK</sequence>
<organism evidence="1 2">
    <name type="scientific">Metabacillus malikii</name>
    <dbReference type="NCBI Taxonomy" id="1504265"/>
    <lineage>
        <taxon>Bacteria</taxon>
        <taxon>Bacillati</taxon>
        <taxon>Bacillota</taxon>
        <taxon>Bacilli</taxon>
        <taxon>Bacillales</taxon>
        <taxon>Bacillaceae</taxon>
        <taxon>Metabacillus</taxon>
    </lineage>
</organism>
<dbReference type="Proteomes" id="UP001234495">
    <property type="component" value="Unassembled WGS sequence"/>
</dbReference>
<comment type="caution">
    <text evidence="1">The sequence shown here is derived from an EMBL/GenBank/DDBJ whole genome shotgun (WGS) entry which is preliminary data.</text>
</comment>
<name>A0ABT9ZML8_9BACI</name>
<evidence type="ECO:0000313" key="1">
    <source>
        <dbReference type="EMBL" id="MDQ0233031.1"/>
    </source>
</evidence>
<dbReference type="RefSeq" id="WP_307345779.1">
    <property type="nucleotide sequence ID" value="NZ_JAUSUD010000029.1"/>
</dbReference>
<proteinExistence type="predicted"/>
<evidence type="ECO:0000313" key="2">
    <source>
        <dbReference type="Proteomes" id="UP001234495"/>
    </source>
</evidence>
<keyword evidence="2" id="KW-1185">Reference proteome</keyword>
<protein>
    <submittedName>
        <fullName evidence="1">Uncharacterized protein</fullName>
    </submittedName>
</protein>
<reference evidence="1 2" key="1">
    <citation type="submission" date="2023-07" db="EMBL/GenBank/DDBJ databases">
        <title>Genomic Encyclopedia of Type Strains, Phase IV (KMG-IV): sequencing the most valuable type-strain genomes for metagenomic binning, comparative biology and taxonomic classification.</title>
        <authorList>
            <person name="Goeker M."/>
        </authorList>
    </citation>
    <scope>NUCLEOTIDE SEQUENCE [LARGE SCALE GENOMIC DNA]</scope>
    <source>
        <strain evidence="1 2">DSM 29005</strain>
    </source>
</reference>